<evidence type="ECO:0008006" key="4">
    <source>
        <dbReference type="Google" id="ProtNLM"/>
    </source>
</evidence>
<reference evidence="2" key="1">
    <citation type="submission" date="2021-04" db="EMBL/GenBank/DDBJ databases">
        <authorList>
            <consortium name="Wellcome Sanger Institute Data Sharing"/>
        </authorList>
    </citation>
    <scope>NUCLEOTIDE SEQUENCE [LARGE SCALE GENOMIC DNA]</scope>
</reference>
<proteinExistence type="predicted"/>
<reference evidence="2" key="2">
    <citation type="submission" date="2025-08" db="UniProtKB">
        <authorList>
            <consortium name="Ensembl"/>
        </authorList>
    </citation>
    <scope>IDENTIFICATION</scope>
</reference>
<protein>
    <recommendedName>
        <fullName evidence="4">Interleukin</fullName>
    </recommendedName>
</protein>
<evidence type="ECO:0000313" key="3">
    <source>
        <dbReference type="Proteomes" id="UP000472264"/>
    </source>
</evidence>
<sequence>MEQFLRVALWTAAIFCFLQASKSLSDKDAKIEFMRDDVKCVSHFKTNTFPSVCQDSKICIAEALECVKAELGVVQFECEGEIAYVDDAVEFMDRKINSLGNRPVSISPYSTPTTKSECDCHKWPQVPFPEFLDNMESLLQLVKSTTESQLKS</sequence>
<dbReference type="InterPro" id="IPR009079">
    <property type="entry name" value="4_helix_cytokine-like_core"/>
</dbReference>
<keyword evidence="1" id="KW-0732">Signal</keyword>
<name>A0A665TJB8_ECHNA</name>
<evidence type="ECO:0000313" key="2">
    <source>
        <dbReference type="Ensembl" id="ENSENLP00000010310.1"/>
    </source>
</evidence>
<keyword evidence="3" id="KW-1185">Reference proteome</keyword>
<dbReference type="InParanoid" id="A0A665TJB8"/>
<reference evidence="2" key="3">
    <citation type="submission" date="2025-09" db="UniProtKB">
        <authorList>
            <consortium name="Ensembl"/>
        </authorList>
    </citation>
    <scope>IDENTIFICATION</scope>
</reference>
<dbReference type="Proteomes" id="UP000472264">
    <property type="component" value="Chromosome 10"/>
</dbReference>
<accession>A0A665TJB8</accession>
<dbReference type="OMA" id="FIRIAFW"/>
<organism evidence="2 3">
    <name type="scientific">Echeneis naucrates</name>
    <name type="common">Live sharksucker</name>
    <dbReference type="NCBI Taxonomy" id="173247"/>
    <lineage>
        <taxon>Eukaryota</taxon>
        <taxon>Metazoa</taxon>
        <taxon>Chordata</taxon>
        <taxon>Craniata</taxon>
        <taxon>Vertebrata</taxon>
        <taxon>Euteleostomi</taxon>
        <taxon>Actinopterygii</taxon>
        <taxon>Neopterygii</taxon>
        <taxon>Teleostei</taxon>
        <taxon>Neoteleostei</taxon>
        <taxon>Acanthomorphata</taxon>
        <taxon>Carangaria</taxon>
        <taxon>Carangiformes</taxon>
        <taxon>Echeneidae</taxon>
        <taxon>Echeneis</taxon>
    </lineage>
</organism>
<evidence type="ECO:0000256" key="1">
    <source>
        <dbReference type="SAM" id="SignalP"/>
    </source>
</evidence>
<dbReference type="Ensembl" id="ENSENLT00000010775.1">
    <property type="protein sequence ID" value="ENSENLP00000010310.1"/>
    <property type="gene ID" value="ENSENLG00000005011.1"/>
</dbReference>
<feature type="chain" id="PRO_5025578121" description="Interleukin" evidence="1">
    <location>
        <begin position="24"/>
        <end position="152"/>
    </location>
</feature>
<feature type="signal peptide" evidence="1">
    <location>
        <begin position="1"/>
        <end position="23"/>
    </location>
</feature>
<dbReference type="Gene3D" id="1.20.1250.70">
    <property type="entry name" value="Interleukin-15/Interleukin-21"/>
    <property type="match status" value="1"/>
</dbReference>
<dbReference type="SUPFAM" id="SSF47266">
    <property type="entry name" value="4-helical cytokines"/>
    <property type="match status" value="1"/>
</dbReference>
<dbReference type="AlphaFoldDB" id="A0A665TJB8"/>